<organism evidence="1 2">
    <name type="scientific">Methylomonas rosea</name>
    <dbReference type="NCBI Taxonomy" id="2952227"/>
    <lineage>
        <taxon>Bacteria</taxon>
        <taxon>Pseudomonadati</taxon>
        <taxon>Pseudomonadota</taxon>
        <taxon>Gammaproteobacteria</taxon>
        <taxon>Methylococcales</taxon>
        <taxon>Methylococcaceae</taxon>
        <taxon>Methylomonas</taxon>
    </lineage>
</organism>
<protein>
    <recommendedName>
        <fullName evidence="3">Type II toxin-antitoxin system RelE/ParE family toxin</fullName>
    </recommendedName>
</protein>
<evidence type="ECO:0000313" key="2">
    <source>
        <dbReference type="Proteomes" id="UP001524570"/>
    </source>
</evidence>
<sequence length="66" mass="7981">MKIRIFDSAKFDLLDAFEFYERQQEGVGRYFLDSLYAGIHPQKFAEFHWLVAKRFPLRFITLSMMN</sequence>
<comment type="caution">
    <text evidence="1">The sequence shown here is derived from an EMBL/GenBank/DDBJ whole genome shotgun (WGS) entry which is preliminary data.</text>
</comment>
<proteinExistence type="predicted"/>
<dbReference type="EMBL" id="JANIBL010000072">
    <property type="protein sequence ID" value="MCQ8119459.1"/>
    <property type="molecule type" value="Genomic_DNA"/>
</dbReference>
<evidence type="ECO:0000313" key="1">
    <source>
        <dbReference type="EMBL" id="MCQ8119459.1"/>
    </source>
</evidence>
<dbReference type="RefSeq" id="WP_256608313.1">
    <property type="nucleotide sequence ID" value="NZ_JANIBL010000072.1"/>
</dbReference>
<accession>A0ABT1TXH2</accession>
<dbReference type="Proteomes" id="UP001524570">
    <property type="component" value="Unassembled WGS sequence"/>
</dbReference>
<keyword evidence="2" id="KW-1185">Reference proteome</keyword>
<reference evidence="1 2" key="1">
    <citation type="submission" date="2022-07" db="EMBL/GenBank/DDBJ databases">
        <title>Methylomonas rivi sp. nov., Methylomonas rosea sp. nov., Methylomonas aureus sp. nov. and Methylomonas subterranea sp. nov., four novel methanotrophs isolated from a freshwater creek and the deep terrestrial subsurface.</title>
        <authorList>
            <person name="Abin C."/>
            <person name="Sankaranarayanan K."/>
            <person name="Garner C."/>
            <person name="Sindelar R."/>
            <person name="Kotary K."/>
            <person name="Garner R."/>
            <person name="Barclay S."/>
            <person name="Lawson P."/>
            <person name="Krumholz L."/>
        </authorList>
    </citation>
    <scope>NUCLEOTIDE SEQUENCE [LARGE SCALE GENOMIC DNA]</scope>
    <source>
        <strain evidence="1 2">WSC-7</strain>
    </source>
</reference>
<name>A0ABT1TXH2_9GAMM</name>
<evidence type="ECO:0008006" key="3">
    <source>
        <dbReference type="Google" id="ProtNLM"/>
    </source>
</evidence>
<gene>
    <name evidence="1" type="ORF">NP589_18680</name>
</gene>